<evidence type="ECO:0000313" key="3">
    <source>
        <dbReference type="Proteomes" id="UP000187203"/>
    </source>
</evidence>
<accession>A0A1R3H060</accession>
<dbReference type="AlphaFoldDB" id="A0A1R3H060"/>
<evidence type="ECO:0000313" key="2">
    <source>
        <dbReference type="EMBL" id="OMO63697.1"/>
    </source>
</evidence>
<dbReference type="Proteomes" id="UP000187203">
    <property type="component" value="Unassembled WGS sequence"/>
</dbReference>
<feature type="compositionally biased region" description="Basic residues" evidence="1">
    <location>
        <begin position="1"/>
        <end position="11"/>
    </location>
</feature>
<organism evidence="2 3">
    <name type="scientific">Corchorus olitorius</name>
    <dbReference type="NCBI Taxonomy" id="93759"/>
    <lineage>
        <taxon>Eukaryota</taxon>
        <taxon>Viridiplantae</taxon>
        <taxon>Streptophyta</taxon>
        <taxon>Embryophyta</taxon>
        <taxon>Tracheophyta</taxon>
        <taxon>Spermatophyta</taxon>
        <taxon>Magnoliopsida</taxon>
        <taxon>eudicotyledons</taxon>
        <taxon>Gunneridae</taxon>
        <taxon>Pentapetalae</taxon>
        <taxon>rosids</taxon>
        <taxon>malvids</taxon>
        <taxon>Malvales</taxon>
        <taxon>Malvaceae</taxon>
        <taxon>Grewioideae</taxon>
        <taxon>Apeibeae</taxon>
        <taxon>Corchorus</taxon>
    </lineage>
</organism>
<reference evidence="3" key="1">
    <citation type="submission" date="2013-09" db="EMBL/GenBank/DDBJ databases">
        <title>Corchorus olitorius genome sequencing.</title>
        <authorList>
            <person name="Alam M."/>
            <person name="Haque M.S."/>
            <person name="Islam M.S."/>
            <person name="Emdad E.M."/>
            <person name="Islam M.M."/>
            <person name="Ahmed B."/>
            <person name="Halim A."/>
            <person name="Hossen Q.M.M."/>
            <person name="Hossain M.Z."/>
            <person name="Ahmed R."/>
            <person name="Khan M.M."/>
            <person name="Islam R."/>
            <person name="Rashid M.M."/>
            <person name="Khan S.A."/>
            <person name="Rahman M.S."/>
            <person name="Alam M."/>
            <person name="Yahiya A.S."/>
            <person name="Khan M.S."/>
            <person name="Azam M.S."/>
            <person name="Haque T."/>
            <person name="Lashkar M.Z.H."/>
            <person name="Akhand A.I."/>
            <person name="Morshed G."/>
            <person name="Roy S."/>
            <person name="Uddin K.S."/>
            <person name="Rabeya T."/>
            <person name="Hossain A.S."/>
            <person name="Chowdhury A."/>
            <person name="Snigdha A.R."/>
            <person name="Mortoza M.S."/>
            <person name="Matin S.A."/>
            <person name="Hoque S.M.E."/>
            <person name="Islam M.K."/>
            <person name="Roy D.K."/>
            <person name="Haider R."/>
            <person name="Moosa M.M."/>
            <person name="Elias S.M."/>
            <person name="Hasan A.M."/>
            <person name="Jahan S."/>
            <person name="Shafiuddin M."/>
            <person name="Mahmood N."/>
            <person name="Shommy N.S."/>
        </authorList>
    </citation>
    <scope>NUCLEOTIDE SEQUENCE [LARGE SCALE GENOMIC DNA]</scope>
    <source>
        <strain evidence="3">cv. O-4</strain>
    </source>
</reference>
<comment type="caution">
    <text evidence="2">The sequence shown here is derived from an EMBL/GenBank/DDBJ whole genome shotgun (WGS) entry which is preliminary data.</text>
</comment>
<name>A0A1R3H060_9ROSI</name>
<evidence type="ECO:0000256" key="1">
    <source>
        <dbReference type="SAM" id="MobiDB-lite"/>
    </source>
</evidence>
<gene>
    <name evidence="2" type="ORF">COLO4_32234</name>
</gene>
<protein>
    <submittedName>
        <fullName evidence="2">Uncharacterized protein</fullName>
    </submittedName>
</protein>
<feature type="region of interest" description="Disordered" evidence="1">
    <location>
        <begin position="1"/>
        <end position="30"/>
    </location>
</feature>
<keyword evidence="3" id="KW-1185">Reference proteome</keyword>
<proteinExistence type="predicted"/>
<dbReference type="EMBL" id="AWUE01021079">
    <property type="protein sequence ID" value="OMO63697.1"/>
    <property type="molecule type" value="Genomic_DNA"/>
</dbReference>
<sequence>MSGNHRRRIARGKGEAKTVKAKQSKQSPDG</sequence>